<accession>A0A0X1T6F6</accession>
<evidence type="ECO:0000256" key="4">
    <source>
        <dbReference type="ARBA" id="ARBA00022989"/>
    </source>
</evidence>
<dbReference type="InterPro" id="IPR011701">
    <property type="entry name" value="MFS"/>
</dbReference>
<evidence type="ECO:0000256" key="1">
    <source>
        <dbReference type="ARBA" id="ARBA00004651"/>
    </source>
</evidence>
<reference evidence="9 10" key="1">
    <citation type="submission" date="2016-01" db="EMBL/GenBank/DDBJ databases">
        <authorList>
            <person name="McClelland M."/>
            <person name="Jain A."/>
            <person name="Saraogi P."/>
            <person name="Mendelson R."/>
            <person name="Westerman R."/>
            <person name="SanMiguel P."/>
            <person name="Csonka L."/>
        </authorList>
    </citation>
    <scope>NUCLEOTIDE SEQUENCE [LARGE SCALE GENOMIC DNA]</scope>
    <source>
        <strain evidence="9 10">NCPPB 2472</strain>
    </source>
</reference>
<dbReference type="PANTHER" id="PTHR11662:SF399">
    <property type="entry name" value="FI19708P1-RELATED"/>
    <property type="match status" value="1"/>
</dbReference>
<dbReference type="CDD" id="cd17319">
    <property type="entry name" value="MFS_ExuT_GudP_like"/>
    <property type="match status" value="1"/>
</dbReference>
<dbReference type="AlphaFoldDB" id="A0A0X1T6F6"/>
<dbReference type="RefSeq" id="WP_060783682.1">
    <property type="nucleotide sequence ID" value="NZ_CP014135.1"/>
</dbReference>
<comment type="subcellular location">
    <subcellularLocation>
        <location evidence="1">Cell membrane</location>
        <topology evidence="1">Multi-pass membrane protein</topology>
    </subcellularLocation>
</comment>
<feature type="transmembrane region" description="Helical" evidence="7">
    <location>
        <begin position="347"/>
        <end position="369"/>
    </location>
</feature>
<feature type="transmembrane region" description="Helical" evidence="7">
    <location>
        <begin position="51"/>
        <end position="73"/>
    </location>
</feature>
<feature type="transmembrane region" description="Helical" evidence="7">
    <location>
        <begin position="143"/>
        <end position="164"/>
    </location>
</feature>
<feature type="transmembrane region" description="Helical" evidence="7">
    <location>
        <begin position="170"/>
        <end position="188"/>
    </location>
</feature>
<evidence type="ECO:0000256" key="7">
    <source>
        <dbReference type="SAM" id="Phobius"/>
    </source>
</evidence>
<evidence type="ECO:0000313" key="10">
    <source>
        <dbReference type="Proteomes" id="UP000063229"/>
    </source>
</evidence>
<dbReference type="KEGG" id="pagb:AWM79_20785"/>
<keyword evidence="4 7" id="KW-1133">Transmembrane helix</keyword>
<feature type="domain" description="Major facilitator superfamily (MFS) profile" evidence="8">
    <location>
        <begin position="15"/>
        <end position="436"/>
    </location>
</feature>
<name>A0A0X1T6F6_PSEAA</name>
<dbReference type="PIRSF" id="PIRSF002808">
    <property type="entry name" value="Hexose_phosphate_transp"/>
    <property type="match status" value="1"/>
</dbReference>
<gene>
    <name evidence="9" type="ORF">AWM79_20785</name>
</gene>
<evidence type="ECO:0000256" key="5">
    <source>
        <dbReference type="ARBA" id="ARBA00023136"/>
    </source>
</evidence>
<protein>
    <submittedName>
        <fullName evidence="9">MFS transporter</fullName>
    </submittedName>
</protein>
<feature type="transmembrane region" description="Helical" evidence="7">
    <location>
        <begin position="323"/>
        <end position="341"/>
    </location>
</feature>
<evidence type="ECO:0000259" key="8">
    <source>
        <dbReference type="PROSITE" id="PS50850"/>
    </source>
</evidence>
<evidence type="ECO:0000256" key="6">
    <source>
        <dbReference type="ARBA" id="ARBA00038514"/>
    </source>
</evidence>
<evidence type="ECO:0000313" key="9">
    <source>
        <dbReference type="EMBL" id="AMB87593.1"/>
    </source>
</evidence>
<dbReference type="PROSITE" id="PS50850">
    <property type="entry name" value="MFS"/>
    <property type="match status" value="1"/>
</dbReference>
<feature type="transmembrane region" description="Helical" evidence="7">
    <location>
        <begin position="381"/>
        <end position="404"/>
    </location>
</feature>
<dbReference type="InterPro" id="IPR036259">
    <property type="entry name" value="MFS_trans_sf"/>
</dbReference>
<keyword evidence="10" id="KW-1185">Reference proteome</keyword>
<feature type="transmembrane region" description="Helical" evidence="7">
    <location>
        <begin position="287"/>
        <end position="311"/>
    </location>
</feature>
<dbReference type="GO" id="GO:0022857">
    <property type="term" value="F:transmembrane transporter activity"/>
    <property type="evidence" value="ECO:0007669"/>
    <property type="project" value="InterPro"/>
</dbReference>
<dbReference type="SUPFAM" id="SSF103473">
    <property type="entry name" value="MFS general substrate transporter"/>
    <property type="match status" value="1"/>
</dbReference>
<keyword evidence="3 7" id="KW-0812">Transmembrane</keyword>
<dbReference type="PANTHER" id="PTHR11662">
    <property type="entry name" value="SOLUTE CARRIER FAMILY 17"/>
    <property type="match status" value="1"/>
</dbReference>
<dbReference type="InterPro" id="IPR050382">
    <property type="entry name" value="MFS_Na/Anion_cotransporter"/>
</dbReference>
<dbReference type="EMBL" id="CP014135">
    <property type="protein sequence ID" value="AMB87593.1"/>
    <property type="molecule type" value="Genomic_DNA"/>
</dbReference>
<feature type="transmembrane region" description="Helical" evidence="7">
    <location>
        <begin position="410"/>
        <end position="432"/>
    </location>
</feature>
<sequence>MNDSRMRVGRFRWLVATLYCLAYMVAGADRANIGVVLPFIKQEYVLSNTDIGAMASLFYITYAVVQIPAGYYFGKVGIRTLLTGSLILTSLATLLIGFTQSVLQLKMARALLGAAEGPIGIGIIAIINRWFPEREKGFATGLYMSAIKTAPAFVPPLCALLIQLYGWREVFYLFAVPGFFIAALWYWLVKDEPSQSKYCSQREVEYIQETGAIHRPDASRPRDDKDRRWLDRFIRSRDVPLLDNNRDILLSWNNWACTFGYFLMVGIAYSIMTWVPTYLLNVKHYSIMSMGFVASAPWVGAIIGNLLGGWLSDRLFDKRRKPVMLMTAASTVVMMYALIHSPADPMLLASLFMLAGVLLNLGYSTFLVYPMGLASKEKVPFAAAVVNTGGSLGGAFVPFVIGVILDSYNWDYVFGFLSICSLTTLALVLTMIEPRRFATVVRTVEHAKAELMSQGGGRLHLKR</sequence>
<dbReference type="InterPro" id="IPR020846">
    <property type="entry name" value="MFS_dom"/>
</dbReference>
<feature type="transmembrane region" description="Helical" evidence="7">
    <location>
        <begin position="80"/>
        <end position="98"/>
    </location>
</feature>
<evidence type="ECO:0000256" key="2">
    <source>
        <dbReference type="ARBA" id="ARBA00022475"/>
    </source>
</evidence>
<keyword evidence="2" id="KW-1003">Cell membrane</keyword>
<comment type="similarity">
    <text evidence="6">Belongs to the major facilitator superfamily. Phthalate permease family.</text>
</comment>
<proteinExistence type="inferred from homology"/>
<dbReference type="Pfam" id="PF07690">
    <property type="entry name" value="MFS_1"/>
    <property type="match status" value="1"/>
</dbReference>
<feature type="transmembrane region" description="Helical" evidence="7">
    <location>
        <begin position="255"/>
        <end position="275"/>
    </location>
</feature>
<organism evidence="9 10">
    <name type="scientific">Pseudomonas agarici</name>
    <dbReference type="NCBI Taxonomy" id="46677"/>
    <lineage>
        <taxon>Bacteria</taxon>
        <taxon>Pseudomonadati</taxon>
        <taxon>Pseudomonadota</taxon>
        <taxon>Gammaproteobacteria</taxon>
        <taxon>Pseudomonadales</taxon>
        <taxon>Pseudomonadaceae</taxon>
        <taxon>Pseudomonas</taxon>
    </lineage>
</organism>
<dbReference type="Proteomes" id="UP000063229">
    <property type="component" value="Chromosome"/>
</dbReference>
<dbReference type="Gene3D" id="1.20.1250.20">
    <property type="entry name" value="MFS general substrate transporter like domains"/>
    <property type="match status" value="2"/>
</dbReference>
<dbReference type="InterPro" id="IPR000849">
    <property type="entry name" value="Sugar_P_transporter"/>
</dbReference>
<dbReference type="GO" id="GO:0005886">
    <property type="term" value="C:plasma membrane"/>
    <property type="evidence" value="ECO:0007669"/>
    <property type="project" value="UniProtKB-SubCell"/>
</dbReference>
<evidence type="ECO:0000256" key="3">
    <source>
        <dbReference type="ARBA" id="ARBA00022692"/>
    </source>
</evidence>
<keyword evidence="5 7" id="KW-0472">Membrane</keyword>
<feature type="transmembrane region" description="Helical" evidence="7">
    <location>
        <begin position="110"/>
        <end position="131"/>
    </location>
</feature>